<evidence type="ECO:0000313" key="1">
    <source>
        <dbReference type="EMBL" id="JAD32894.1"/>
    </source>
</evidence>
<dbReference type="AlphaFoldDB" id="A0A0A8Z0F9"/>
<sequence>MLAGAWCPRAAGMGGISRPWRVVGAGAGTGISSHVRIYSAPIRGRGERCHL</sequence>
<reference evidence="1" key="1">
    <citation type="submission" date="2014-09" db="EMBL/GenBank/DDBJ databases">
        <authorList>
            <person name="Magalhaes I.L.F."/>
            <person name="Oliveira U."/>
            <person name="Santos F.R."/>
            <person name="Vidigal T.H.D.A."/>
            <person name="Brescovit A.D."/>
            <person name="Santos A.J."/>
        </authorList>
    </citation>
    <scope>NUCLEOTIDE SEQUENCE</scope>
    <source>
        <tissue evidence="1">Shoot tissue taken approximately 20 cm above the soil surface</tissue>
    </source>
</reference>
<dbReference type="EMBL" id="GBRH01265001">
    <property type="protein sequence ID" value="JAD32894.1"/>
    <property type="molecule type" value="Transcribed_RNA"/>
</dbReference>
<organism evidence="1">
    <name type="scientific">Arundo donax</name>
    <name type="common">Giant reed</name>
    <name type="synonym">Donax arundinaceus</name>
    <dbReference type="NCBI Taxonomy" id="35708"/>
    <lineage>
        <taxon>Eukaryota</taxon>
        <taxon>Viridiplantae</taxon>
        <taxon>Streptophyta</taxon>
        <taxon>Embryophyta</taxon>
        <taxon>Tracheophyta</taxon>
        <taxon>Spermatophyta</taxon>
        <taxon>Magnoliopsida</taxon>
        <taxon>Liliopsida</taxon>
        <taxon>Poales</taxon>
        <taxon>Poaceae</taxon>
        <taxon>PACMAD clade</taxon>
        <taxon>Arundinoideae</taxon>
        <taxon>Arundineae</taxon>
        <taxon>Arundo</taxon>
    </lineage>
</organism>
<proteinExistence type="predicted"/>
<accession>A0A0A8Z0F9</accession>
<protein>
    <submittedName>
        <fullName evidence="1">Uncharacterized protein</fullName>
    </submittedName>
</protein>
<name>A0A0A8Z0F9_ARUDO</name>
<reference evidence="1" key="2">
    <citation type="journal article" date="2015" name="Data Brief">
        <title>Shoot transcriptome of the giant reed, Arundo donax.</title>
        <authorList>
            <person name="Barrero R.A."/>
            <person name="Guerrero F.D."/>
            <person name="Moolhuijzen P."/>
            <person name="Goolsby J.A."/>
            <person name="Tidwell J."/>
            <person name="Bellgard S.E."/>
            <person name="Bellgard M.I."/>
        </authorList>
    </citation>
    <scope>NUCLEOTIDE SEQUENCE</scope>
    <source>
        <tissue evidence="1">Shoot tissue taken approximately 20 cm above the soil surface</tissue>
    </source>
</reference>